<sequence length="134" mass="14667">MTLLNQEHGNASAHISTSPDDLIGKQKDPTQPPSTRRQSAIESADKPSRAETPHATPVVAASNVEHLPAEISAIEQTAIGHGGLGHGLQFDIEMERDEIVKRVADFRKLQIKIKLDREQYCDAVLARTRAVLGR</sequence>
<dbReference type="AlphaFoldDB" id="A0A0D7EFR7"/>
<organism evidence="2 3">
    <name type="scientific">Rhodopseudomonas palustris</name>
    <dbReference type="NCBI Taxonomy" id="1076"/>
    <lineage>
        <taxon>Bacteria</taxon>
        <taxon>Pseudomonadati</taxon>
        <taxon>Pseudomonadota</taxon>
        <taxon>Alphaproteobacteria</taxon>
        <taxon>Hyphomicrobiales</taxon>
        <taxon>Nitrobacteraceae</taxon>
        <taxon>Rhodopseudomonas</taxon>
    </lineage>
</organism>
<dbReference type="EMBL" id="JXXE01000418">
    <property type="protein sequence ID" value="KIZ39583.1"/>
    <property type="molecule type" value="Genomic_DNA"/>
</dbReference>
<feature type="region of interest" description="Disordered" evidence="1">
    <location>
        <begin position="1"/>
        <end position="56"/>
    </location>
</feature>
<reference evidence="2 3" key="1">
    <citation type="submission" date="2014-11" db="EMBL/GenBank/DDBJ databases">
        <title>Genomics and ecophysiology of heterotrophic nitrogen fixing bacteria isolated from estuarine surface water.</title>
        <authorList>
            <person name="Bentzon-Tilia M."/>
            <person name="Severin I."/>
            <person name="Hansen L.H."/>
            <person name="Riemann L."/>
        </authorList>
    </citation>
    <scope>NUCLEOTIDE SEQUENCE [LARGE SCALE GENOMIC DNA]</scope>
    <source>
        <strain evidence="2 3">BAL398</strain>
    </source>
</reference>
<dbReference type="RefSeq" id="WP_044414769.1">
    <property type="nucleotide sequence ID" value="NZ_JXXE01000418.1"/>
</dbReference>
<accession>A0A0D7EFR7</accession>
<dbReference type="PATRIC" id="fig|1076.23.peg.4626"/>
<comment type="caution">
    <text evidence="2">The sequence shown here is derived from an EMBL/GenBank/DDBJ whole genome shotgun (WGS) entry which is preliminary data.</text>
</comment>
<evidence type="ECO:0000313" key="2">
    <source>
        <dbReference type="EMBL" id="KIZ39583.1"/>
    </source>
</evidence>
<gene>
    <name evidence="2" type="ORF">OO17_19970</name>
</gene>
<protein>
    <submittedName>
        <fullName evidence="2">Uncharacterized protein</fullName>
    </submittedName>
</protein>
<evidence type="ECO:0000313" key="3">
    <source>
        <dbReference type="Proteomes" id="UP000032515"/>
    </source>
</evidence>
<evidence type="ECO:0000256" key="1">
    <source>
        <dbReference type="SAM" id="MobiDB-lite"/>
    </source>
</evidence>
<dbReference type="Proteomes" id="UP000032515">
    <property type="component" value="Unassembled WGS sequence"/>
</dbReference>
<proteinExistence type="predicted"/>
<feature type="compositionally biased region" description="Polar residues" evidence="1">
    <location>
        <begin position="1"/>
        <end position="19"/>
    </location>
</feature>
<dbReference type="OrthoDB" id="8141584at2"/>
<feature type="compositionally biased region" description="Basic and acidic residues" evidence="1">
    <location>
        <begin position="43"/>
        <end position="52"/>
    </location>
</feature>
<name>A0A0D7EFR7_RHOPL</name>